<dbReference type="RefSeq" id="WP_131995275.1">
    <property type="nucleotide sequence ID" value="NZ_SMGK01000002.1"/>
</dbReference>
<keyword evidence="1" id="KW-0472">Membrane</keyword>
<gene>
    <name evidence="2" type="ORF">C7378_1960</name>
</gene>
<dbReference type="PANTHER" id="PTHR37692:SF1">
    <property type="entry name" value="DUF420 DOMAIN-CONTAINING PROTEIN"/>
    <property type="match status" value="1"/>
</dbReference>
<evidence type="ECO:0000313" key="2">
    <source>
        <dbReference type="EMBL" id="TCK74338.1"/>
    </source>
</evidence>
<dbReference type="Proteomes" id="UP000295210">
    <property type="component" value="Unassembled WGS sequence"/>
</dbReference>
<comment type="caution">
    <text evidence="2">The sequence shown here is derived from an EMBL/GenBank/DDBJ whole genome shotgun (WGS) entry which is preliminary data.</text>
</comment>
<protein>
    <submittedName>
        <fullName evidence="2">Putative membrane protein</fullName>
    </submittedName>
</protein>
<name>A0A4R1L7Y0_9BACT</name>
<evidence type="ECO:0000313" key="3">
    <source>
        <dbReference type="Proteomes" id="UP000295210"/>
    </source>
</evidence>
<feature type="transmembrane region" description="Helical" evidence="1">
    <location>
        <begin position="80"/>
        <end position="98"/>
    </location>
</feature>
<feature type="transmembrane region" description="Helical" evidence="1">
    <location>
        <begin position="45"/>
        <end position="68"/>
    </location>
</feature>
<keyword evidence="3" id="KW-1185">Reference proteome</keyword>
<keyword evidence="1" id="KW-1133">Transmembrane helix</keyword>
<proteinExistence type="predicted"/>
<accession>A0A4R1L7Y0</accession>
<dbReference type="PANTHER" id="PTHR37692">
    <property type="entry name" value="HYPOTHETICAL MEMBRANE SPANNING PROTEIN"/>
    <property type="match status" value="1"/>
</dbReference>
<dbReference type="OrthoDB" id="9811380at2"/>
<feature type="transmembrane region" description="Helical" evidence="1">
    <location>
        <begin position="118"/>
        <end position="145"/>
    </location>
</feature>
<organism evidence="2 3">
    <name type="scientific">Acidipila rosea</name>
    <dbReference type="NCBI Taxonomy" id="768535"/>
    <lineage>
        <taxon>Bacteria</taxon>
        <taxon>Pseudomonadati</taxon>
        <taxon>Acidobacteriota</taxon>
        <taxon>Terriglobia</taxon>
        <taxon>Terriglobales</taxon>
        <taxon>Acidobacteriaceae</taxon>
        <taxon>Acidipila</taxon>
    </lineage>
</organism>
<reference evidence="2 3" key="1">
    <citation type="submission" date="2019-03" db="EMBL/GenBank/DDBJ databases">
        <title>Genomic Encyclopedia of Type Strains, Phase IV (KMG-IV): sequencing the most valuable type-strain genomes for metagenomic binning, comparative biology and taxonomic classification.</title>
        <authorList>
            <person name="Goeker M."/>
        </authorList>
    </citation>
    <scope>NUCLEOTIDE SEQUENCE [LARGE SCALE GENOMIC DNA]</scope>
    <source>
        <strain evidence="2 3">DSM 103428</strain>
    </source>
</reference>
<feature type="transmembrane region" description="Helical" evidence="1">
    <location>
        <begin position="12"/>
        <end position="33"/>
    </location>
</feature>
<dbReference type="AlphaFoldDB" id="A0A4R1L7Y0"/>
<sequence>MQAAQTTTSNRAPIALILAISAGASAFLFWLIYVHHASAANADRLMFLPALNAVLNGLCTIALLAGFSFIRQRKIAAHRAAMITAFAFSVLFLVSYIANHALHGDMIFPGHGTPRTVYLSILISHILLSVVALPMVLITFFFSLTGRFPQHRKIARFTFPIWLYVSVTGVVVYAMLAAWR</sequence>
<feature type="transmembrane region" description="Helical" evidence="1">
    <location>
        <begin position="157"/>
        <end position="179"/>
    </location>
</feature>
<dbReference type="Pfam" id="PF04238">
    <property type="entry name" value="DUF420"/>
    <property type="match status" value="1"/>
</dbReference>
<dbReference type="InterPro" id="IPR007352">
    <property type="entry name" value="DUF420"/>
</dbReference>
<dbReference type="EMBL" id="SMGK01000002">
    <property type="protein sequence ID" value="TCK74338.1"/>
    <property type="molecule type" value="Genomic_DNA"/>
</dbReference>
<evidence type="ECO:0000256" key="1">
    <source>
        <dbReference type="SAM" id="Phobius"/>
    </source>
</evidence>
<keyword evidence="1" id="KW-0812">Transmembrane</keyword>